<dbReference type="GO" id="GO:0007166">
    <property type="term" value="P:cell surface receptor signaling pathway"/>
    <property type="evidence" value="ECO:0007669"/>
    <property type="project" value="InterPro"/>
</dbReference>
<gene>
    <name evidence="2" type="ORF">FB45DRAFT_924216</name>
</gene>
<comment type="caution">
    <text evidence="2">The sequence shown here is derived from an EMBL/GenBank/DDBJ whole genome shotgun (WGS) entry which is preliminary data.</text>
</comment>
<dbReference type="InterPro" id="IPR036537">
    <property type="entry name" value="Adaptor_Cbl_N_dom_sf"/>
</dbReference>
<feature type="compositionally biased region" description="Pro residues" evidence="1">
    <location>
        <begin position="21"/>
        <end position="33"/>
    </location>
</feature>
<evidence type="ECO:0000313" key="3">
    <source>
        <dbReference type="Proteomes" id="UP001221142"/>
    </source>
</evidence>
<sequence length="288" mass="30965">MPAIRRARREGRGHTTAPGLSAPPPTFPAPPTSKLPTLPGLPAFLTSSNNESTGGTRGYSTETTPLFLRRPKRSSVADDLIQHGRDASQLLGDISNSLGGNGGSGGVPGPWETLQLVATSAALVFDTVGSVRANKTQCLQLLERVHQIVRTLINLLGDVNAHAEFRPHTGGGMRPIMLRAVDQFLETLVTLHRVLQEQSTHGLLTRILRHLETRDRLAECGEALQQALDVFNVQTTLISHSSLGSLRRQATVQHEEVLSALKKKGWAVDLALASKAAAGEEEQKVEGI</sequence>
<protein>
    <submittedName>
        <fullName evidence="2">Uncharacterized protein</fullName>
    </submittedName>
</protein>
<name>A0AAD7FKC5_9AGAR</name>
<dbReference type="EMBL" id="JARKIF010000013">
    <property type="protein sequence ID" value="KAJ7624787.1"/>
    <property type="molecule type" value="Genomic_DNA"/>
</dbReference>
<feature type="compositionally biased region" description="Polar residues" evidence="1">
    <location>
        <begin position="45"/>
        <end position="62"/>
    </location>
</feature>
<feature type="compositionally biased region" description="Basic residues" evidence="1">
    <location>
        <begin position="1"/>
        <end position="11"/>
    </location>
</feature>
<feature type="region of interest" description="Disordered" evidence="1">
    <location>
        <begin position="1"/>
        <end position="62"/>
    </location>
</feature>
<dbReference type="Gene3D" id="1.20.930.20">
    <property type="entry name" value="Adaptor protein Cbl, N-terminal domain"/>
    <property type="match status" value="1"/>
</dbReference>
<evidence type="ECO:0000256" key="1">
    <source>
        <dbReference type="SAM" id="MobiDB-lite"/>
    </source>
</evidence>
<proteinExistence type="predicted"/>
<dbReference type="AlphaFoldDB" id="A0AAD7FKC5"/>
<keyword evidence="3" id="KW-1185">Reference proteome</keyword>
<dbReference type="CDD" id="cd21037">
    <property type="entry name" value="MLKL_NTD"/>
    <property type="match status" value="1"/>
</dbReference>
<evidence type="ECO:0000313" key="2">
    <source>
        <dbReference type="EMBL" id="KAJ7624787.1"/>
    </source>
</evidence>
<reference evidence="2" key="1">
    <citation type="submission" date="2023-03" db="EMBL/GenBank/DDBJ databases">
        <title>Massive genome expansion in bonnet fungi (Mycena s.s.) driven by repeated elements and novel gene families across ecological guilds.</title>
        <authorList>
            <consortium name="Lawrence Berkeley National Laboratory"/>
            <person name="Harder C.B."/>
            <person name="Miyauchi S."/>
            <person name="Viragh M."/>
            <person name="Kuo A."/>
            <person name="Thoen E."/>
            <person name="Andreopoulos B."/>
            <person name="Lu D."/>
            <person name="Skrede I."/>
            <person name="Drula E."/>
            <person name="Henrissat B."/>
            <person name="Morin E."/>
            <person name="Kohler A."/>
            <person name="Barry K."/>
            <person name="LaButti K."/>
            <person name="Morin E."/>
            <person name="Salamov A."/>
            <person name="Lipzen A."/>
            <person name="Mereny Z."/>
            <person name="Hegedus B."/>
            <person name="Baldrian P."/>
            <person name="Stursova M."/>
            <person name="Weitz H."/>
            <person name="Taylor A."/>
            <person name="Grigoriev I.V."/>
            <person name="Nagy L.G."/>
            <person name="Martin F."/>
            <person name="Kauserud H."/>
        </authorList>
    </citation>
    <scope>NUCLEOTIDE SEQUENCE</scope>
    <source>
        <strain evidence="2">9284</strain>
    </source>
</reference>
<organism evidence="2 3">
    <name type="scientific">Roridomyces roridus</name>
    <dbReference type="NCBI Taxonomy" id="1738132"/>
    <lineage>
        <taxon>Eukaryota</taxon>
        <taxon>Fungi</taxon>
        <taxon>Dikarya</taxon>
        <taxon>Basidiomycota</taxon>
        <taxon>Agaricomycotina</taxon>
        <taxon>Agaricomycetes</taxon>
        <taxon>Agaricomycetidae</taxon>
        <taxon>Agaricales</taxon>
        <taxon>Marasmiineae</taxon>
        <taxon>Mycenaceae</taxon>
        <taxon>Roridomyces</taxon>
    </lineage>
</organism>
<accession>A0AAD7FKC5</accession>
<dbReference type="Proteomes" id="UP001221142">
    <property type="component" value="Unassembled WGS sequence"/>
</dbReference>
<dbReference type="InterPro" id="IPR059179">
    <property type="entry name" value="MLKL-like_MCAfunc"/>
</dbReference>